<reference evidence="2 3" key="1">
    <citation type="journal article" date="2016" name="Int. J. Syst. Evol. Microbiol.">
        <title>Ensifer glycinis sp. nov., an novel rhizobial species associated with Glycine spp.</title>
        <authorList>
            <person name="Yan H."/>
            <person name="Yan J."/>
            <person name="Sui X.H."/>
            <person name="Wang E.T."/>
            <person name="Chen W.X."/>
            <person name="Zhang X.X."/>
            <person name="Chen W.F."/>
        </authorList>
    </citation>
    <scope>NUCLEOTIDE SEQUENCE [LARGE SCALE GENOMIC DNA]</scope>
    <source>
        <strain evidence="2 3">CCBAU 23380</strain>
    </source>
</reference>
<dbReference type="Proteomes" id="UP000094025">
    <property type="component" value="Unassembled WGS sequence"/>
</dbReference>
<dbReference type="AlphaFoldDB" id="A0A178XUP2"/>
<dbReference type="EMBL" id="LPUX01000060">
    <property type="protein sequence ID" value="OAP39030.1"/>
    <property type="molecule type" value="Genomic_DNA"/>
</dbReference>
<keyword evidence="1" id="KW-0472">Membrane</keyword>
<dbReference type="RefSeq" id="WP_064242505.1">
    <property type="nucleotide sequence ID" value="NZ_LPUX01000060.1"/>
</dbReference>
<keyword evidence="1" id="KW-0812">Transmembrane</keyword>
<dbReference type="OrthoDB" id="9949638at2"/>
<proteinExistence type="predicted"/>
<keyword evidence="1" id="KW-1133">Transmembrane helix</keyword>
<gene>
    <name evidence="2" type="ORF">AU381_07955</name>
</gene>
<protein>
    <submittedName>
        <fullName evidence="2">Uncharacterized protein</fullName>
    </submittedName>
</protein>
<comment type="caution">
    <text evidence="2">The sequence shown here is derived from an EMBL/GenBank/DDBJ whole genome shotgun (WGS) entry which is preliminary data.</text>
</comment>
<evidence type="ECO:0000313" key="3">
    <source>
        <dbReference type="Proteomes" id="UP000094025"/>
    </source>
</evidence>
<name>A0A178XUP2_9HYPH</name>
<evidence type="ECO:0000256" key="1">
    <source>
        <dbReference type="SAM" id="Phobius"/>
    </source>
</evidence>
<feature type="transmembrane region" description="Helical" evidence="1">
    <location>
        <begin position="150"/>
        <end position="172"/>
    </location>
</feature>
<accession>A0A178XUP2</accession>
<evidence type="ECO:0000313" key="2">
    <source>
        <dbReference type="EMBL" id="OAP39030.1"/>
    </source>
</evidence>
<organism evidence="2 3">
    <name type="scientific">Sinorhizobium glycinis</name>
    <dbReference type="NCBI Taxonomy" id="1472378"/>
    <lineage>
        <taxon>Bacteria</taxon>
        <taxon>Pseudomonadati</taxon>
        <taxon>Pseudomonadota</taxon>
        <taxon>Alphaproteobacteria</taxon>
        <taxon>Hyphomicrobiales</taxon>
        <taxon>Rhizobiaceae</taxon>
        <taxon>Sinorhizobium/Ensifer group</taxon>
        <taxon>Sinorhizobium</taxon>
    </lineage>
</organism>
<sequence>MTNHESQTRDPADTPRQRFYTLFRVMTSSALIAILAAGVSTSALELWHRIYPQDQVKVWQITGGDYERLLGTLETSNYNLERLEKIVASNPEAASLVGRLRADVIGAQSVLQSASYIEKFAYSLPSLVTVANAQEPSTKAAAERDPSPGIFLYLILGLVAFVLVVFCLMYCFTQDKTKKAFAEKTISTIIGFALGMLTGGKVR</sequence>
<keyword evidence="3" id="KW-1185">Reference proteome</keyword>
<feature type="transmembrane region" description="Helical" evidence="1">
    <location>
        <begin position="21"/>
        <end position="44"/>
    </location>
</feature>